<accession>A0A381YJC3</accession>
<name>A0A381YJC3_9ZZZZ</name>
<reference evidence="1" key="1">
    <citation type="submission" date="2018-05" db="EMBL/GenBank/DDBJ databases">
        <authorList>
            <person name="Lanie J.A."/>
            <person name="Ng W.-L."/>
            <person name="Kazmierczak K.M."/>
            <person name="Andrzejewski T.M."/>
            <person name="Davidsen T.M."/>
            <person name="Wayne K.J."/>
            <person name="Tettelin H."/>
            <person name="Glass J.I."/>
            <person name="Rusch D."/>
            <person name="Podicherti R."/>
            <person name="Tsui H.-C.T."/>
            <person name="Winkler M.E."/>
        </authorList>
    </citation>
    <scope>NUCLEOTIDE SEQUENCE</scope>
</reference>
<dbReference type="EMBL" id="UINC01018382">
    <property type="protein sequence ID" value="SVA77168.1"/>
    <property type="molecule type" value="Genomic_DNA"/>
</dbReference>
<proteinExistence type="predicted"/>
<evidence type="ECO:0000313" key="1">
    <source>
        <dbReference type="EMBL" id="SVA77168.1"/>
    </source>
</evidence>
<protein>
    <submittedName>
        <fullName evidence="1">Uncharacterized protein</fullName>
    </submittedName>
</protein>
<dbReference type="AlphaFoldDB" id="A0A381YJC3"/>
<organism evidence="1">
    <name type="scientific">marine metagenome</name>
    <dbReference type="NCBI Taxonomy" id="408172"/>
    <lineage>
        <taxon>unclassified sequences</taxon>
        <taxon>metagenomes</taxon>
        <taxon>ecological metagenomes</taxon>
    </lineage>
</organism>
<gene>
    <name evidence="1" type="ORF">METZ01_LOCUS130022</name>
</gene>
<feature type="non-terminal residue" evidence="1">
    <location>
        <position position="1"/>
    </location>
</feature>
<sequence length="50" mass="5733">VIKAGSPRAIRIVEPNFERRPRGLIVKRAYAFLAAFRLGVIDHTRSEDIR</sequence>